<accession>A0A6A4I8R5</accession>
<proteinExistence type="predicted"/>
<organism evidence="1 2">
    <name type="scientific">Gymnopus androsaceus JB14</name>
    <dbReference type="NCBI Taxonomy" id="1447944"/>
    <lineage>
        <taxon>Eukaryota</taxon>
        <taxon>Fungi</taxon>
        <taxon>Dikarya</taxon>
        <taxon>Basidiomycota</taxon>
        <taxon>Agaricomycotina</taxon>
        <taxon>Agaricomycetes</taxon>
        <taxon>Agaricomycetidae</taxon>
        <taxon>Agaricales</taxon>
        <taxon>Marasmiineae</taxon>
        <taxon>Omphalotaceae</taxon>
        <taxon>Gymnopus</taxon>
    </lineage>
</organism>
<reference evidence="1" key="1">
    <citation type="journal article" date="2019" name="Environ. Microbiol.">
        <title>Fungal ecological strategies reflected in gene transcription - a case study of two litter decomposers.</title>
        <authorList>
            <person name="Barbi F."/>
            <person name="Kohler A."/>
            <person name="Barry K."/>
            <person name="Baskaran P."/>
            <person name="Daum C."/>
            <person name="Fauchery L."/>
            <person name="Ihrmark K."/>
            <person name="Kuo A."/>
            <person name="LaButti K."/>
            <person name="Lipzen A."/>
            <person name="Morin E."/>
            <person name="Grigoriev I.V."/>
            <person name="Henrissat B."/>
            <person name="Lindahl B."/>
            <person name="Martin F."/>
        </authorList>
    </citation>
    <scope>NUCLEOTIDE SEQUENCE</scope>
    <source>
        <strain evidence="1">JB14</strain>
    </source>
</reference>
<dbReference type="EMBL" id="ML769398">
    <property type="protein sequence ID" value="KAE9406961.1"/>
    <property type="molecule type" value="Genomic_DNA"/>
</dbReference>
<evidence type="ECO:0000313" key="1">
    <source>
        <dbReference type="EMBL" id="KAE9406961.1"/>
    </source>
</evidence>
<evidence type="ECO:0000313" key="2">
    <source>
        <dbReference type="Proteomes" id="UP000799118"/>
    </source>
</evidence>
<dbReference type="Proteomes" id="UP000799118">
    <property type="component" value="Unassembled WGS sequence"/>
</dbReference>
<dbReference type="OrthoDB" id="2904016at2759"/>
<dbReference type="AlphaFoldDB" id="A0A6A4I8R5"/>
<name>A0A6A4I8R5_9AGAR</name>
<gene>
    <name evidence="1" type="ORF">BT96DRAFT_986909</name>
</gene>
<keyword evidence="2" id="KW-1185">Reference proteome</keyword>
<protein>
    <submittedName>
        <fullName evidence="1">Uncharacterized protein</fullName>
    </submittedName>
</protein>
<sequence>MRFLHESVIGNKGKKSYYTFKLGYSPRYSPEEERTWSRPTSKPIPEPPMPIPISSPYFSLEAPGAAGIPANFWLLDRRIWHTLGNRELYVAHADRTEDLRLSIMHFGTRAVAFQAQQTWAGSHSQKSEFTVIHPSIITQSPWSCQIKRSEASNGLYLICNLEPHIEEVLDEHITTTKDHFVEVHEAIQTKEKANKLMCQLRNSAQAPLNSYEINEHGQVVKTATKSGPQPKKPE</sequence>